<dbReference type="Proteomes" id="UP000809349">
    <property type="component" value="Unassembled WGS sequence"/>
</dbReference>
<reference evidence="2 3" key="1">
    <citation type="submission" date="2021-01" db="EMBL/GenBank/DDBJ databases">
        <authorList>
            <person name="Ruan W."/>
            <person name="Khan S.A."/>
            <person name="Jeon C.O."/>
        </authorList>
    </citation>
    <scope>NUCLEOTIDE SEQUENCE [LARGE SCALE GENOMIC DNA]</scope>
    <source>
        <strain evidence="2 3">R798</strain>
    </source>
</reference>
<gene>
    <name evidence="2" type="ORF">I4X03_007595</name>
</gene>
<dbReference type="InterPro" id="IPR027417">
    <property type="entry name" value="P-loop_NTPase"/>
</dbReference>
<dbReference type="RefSeq" id="WP_223467625.1">
    <property type="nucleotide sequence ID" value="NZ_JAFBIL020000003.1"/>
</dbReference>
<evidence type="ECO:0000313" key="3">
    <source>
        <dbReference type="Proteomes" id="UP000809349"/>
    </source>
</evidence>
<accession>A0ABS7SMM1</accession>
<dbReference type="Gene3D" id="3.40.50.300">
    <property type="entry name" value="P-loop containing nucleotide triphosphate hydrolases"/>
    <property type="match status" value="1"/>
</dbReference>
<dbReference type="InterPro" id="IPR011646">
    <property type="entry name" value="KAP_P-loop"/>
</dbReference>
<organism evidence="2 3">
    <name type="scientific">Massilia soli</name>
    <dbReference type="NCBI Taxonomy" id="2792854"/>
    <lineage>
        <taxon>Bacteria</taxon>
        <taxon>Pseudomonadati</taxon>
        <taxon>Pseudomonadota</taxon>
        <taxon>Betaproteobacteria</taxon>
        <taxon>Burkholderiales</taxon>
        <taxon>Oxalobacteraceae</taxon>
        <taxon>Telluria group</taxon>
        <taxon>Massilia</taxon>
    </lineage>
</organism>
<dbReference type="Pfam" id="PF07693">
    <property type="entry name" value="KAP_NTPase"/>
    <property type="match status" value="1"/>
</dbReference>
<name>A0ABS7SMM1_9BURK</name>
<keyword evidence="3" id="KW-1185">Reference proteome</keyword>
<feature type="domain" description="KAP NTPase" evidence="1">
    <location>
        <begin position="28"/>
        <end position="300"/>
    </location>
</feature>
<comment type="caution">
    <text evidence="2">The sequence shown here is derived from an EMBL/GenBank/DDBJ whole genome shotgun (WGS) entry which is preliminary data.</text>
</comment>
<dbReference type="SUPFAM" id="SSF52540">
    <property type="entry name" value="P-loop containing nucleoside triphosphate hydrolases"/>
    <property type="match status" value="1"/>
</dbReference>
<evidence type="ECO:0000313" key="2">
    <source>
        <dbReference type="EMBL" id="MBZ2207121.1"/>
    </source>
</evidence>
<protein>
    <submittedName>
        <fullName evidence="2">KAP family NTPase</fullName>
    </submittedName>
</protein>
<dbReference type="EMBL" id="JAFBIL020000003">
    <property type="protein sequence ID" value="MBZ2207121.1"/>
    <property type="molecule type" value="Genomic_DNA"/>
</dbReference>
<reference evidence="2 3" key="2">
    <citation type="submission" date="2021-08" db="EMBL/GenBank/DDBJ databases">
        <title>Massilia sp. R798.</title>
        <authorList>
            <person name="Baek J.H."/>
            <person name="Jung H.S."/>
            <person name="Kim K.R."/>
            <person name="Jeon C.O."/>
        </authorList>
    </citation>
    <scope>NUCLEOTIDE SEQUENCE [LARGE SCALE GENOMIC DNA]</scope>
    <source>
        <strain evidence="2 3">R798</strain>
    </source>
</reference>
<evidence type="ECO:0000259" key="1">
    <source>
        <dbReference type="Pfam" id="PF07693"/>
    </source>
</evidence>
<sequence length="467" mass="52018">MTSRIHEIEVPDENPFLNDVLNRKEVVDFLAKLVGRTTGPFVLAIDSEWGTGKTTLIAMLQAVLRKENFQCVHFNAWKADYVADPLVPMVSAINQIQLPAGEAAKTFSDRLQTIKKGTGVLAKRGLIAGIKVATLGVLDVESDVEAIAAELTGATANDLVERFEQENEILTKFRSDLESAVEQLAAAGKQKNLIFFIDELDRCRPDFAITLLERVKHLFDVPHIVFVLSIDKRQLEASTAAVYGSGINAPEYLRRFIDLELGLPTIGGKPFTDLILKRTGLDEVFAERTSNAELQYDREHFVRYFTQLADLCQLTLRARERCATRLMIVMHQTPPNHYLDPIVVAVLLVLRTIKPSLFRQIVEGVAGTKEIMEYLYTLPAAEKIATDRAGAVIEAELLAADHDSRRDDRAKELADIAQDEKRGAADRQYARNVLELISYPGRSSRSAMRMRSIAGKVDMAALTRGRG</sequence>
<proteinExistence type="predicted"/>